<evidence type="ECO:0000256" key="2">
    <source>
        <dbReference type="ARBA" id="ARBA00022448"/>
    </source>
</evidence>
<evidence type="ECO:0008006" key="19">
    <source>
        <dbReference type="Google" id="ProtNLM"/>
    </source>
</evidence>
<evidence type="ECO:0000256" key="10">
    <source>
        <dbReference type="ARBA" id="ARBA00023303"/>
    </source>
</evidence>
<keyword evidence="7 14" id="KW-1133">Transmembrane helix</keyword>
<feature type="domain" description="Inward rectifier potassium channel C-terminal" evidence="16">
    <location>
        <begin position="208"/>
        <end position="363"/>
    </location>
</feature>
<dbReference type="GO" id="GO:0007399">
    <property type="term" value="P:nervous system development"/>
    <property type="evidence" value="ECO:0007669"/>
    <property type="project" value="UniProtKB-ARBA"/>
</dbReference>
<dbReference type="SUPFAM" id="SSF81324">
    <property type="entry name" value="Voltage-gated potassium channels"/>
    <property type="match status" value="1"/>
</dbReference>
<comment type="similarity">
    <text evidence="12">Belongs to the inward rectifier-type potassium channel (TC 1.A.2.1) family.</text>
</comment>
<dbReference type="PANTHER" id="PTHR11767:SF3">
    <property type="entry name" value="INWARD RECTIFIER POTASSIUM CHANNEL 13"/>
    <property type="match status" value="1"/>
</dbReference>
<keyword evidence="4 12" id="KW-0812">Transmembrane</keyword>
<evidence type="ECO:0000256" key="5">
    <source>
        <dbReference type="ARBA" id="ARBA00022882"/>
    </source>
</evidence>
<evidence type="ECO:0000256" key="14">
    <source>
        <dbReference type="SAM" id="Phobius"/>
    </source>
</evidence>
<dbReference type="GO" id="GO:0034702">
    <property type="term" value="C:monoatomic ion channel complex"/>
    <property type="evidence" value="ECO:0007669"/>
    <property type="project" value="UniProtKB-KW"/>
</dbReference>
<dbReference type="SUPFAM" id="SSF81296">
    <property type="entry name" value="E set domains"/>
    <property type="match status" value="1"/>
</dbReference>
<keyword evidence="6 12" id="KW-0630">Potassium</keyword>
<dbReference type="Pfam" id="PF01007">
    <property type="entry name" value="IRK"/>
    <property type="match status" value="1"/>
</dbReference>
<dbReference type="InterPro" id="IPR016449">
    <property type="entry name" value="K_chnl_inward-rec_Kir"/>
</dbReference>
<dbReference type="GO" id="GO:1990573">
    <property type="term" value="P:potassium ion import across plasma membrane"/>
    <property type="evidence" value="ECO:0007669"/>
    <property type="project" value="TreeGrafter"/>
</dbReference>
<dbReference type="PRINTS" id="PR01320">
    <property type="entry name" value="KIRCHANNEL"/>
</dbReference>
<dbReference type="GO" id="GO:0005242">
    <property type="term" value="F:inward rectifier potassium channel activity"/>
    <property type="evidence" value="ECO:0007669"/>
    <property type="project" value="InterPro"/>
</dbReference>
<keyword evidence="18" id="KW-1185">Reference proteome</keyword>
<keyword evidence="3 12" id="KW-0633">Potassium transport</keyword>
<dbReference type="InterPro" id="IPR041647">
    <property type="entry name" value="IRK_C"/>
</dbReference>
<evidence type="ECO:0000256" key="13">
    <source>
        <dbReference type="SAM" id="MobiDB-lite"/>
    </source>
</evidence>
<dbReference type="Proteomes" id="UP001239994">
    <property type="component" value="Unassembled WGS sequence"/>
</dbReference>
<evidence type="ECO:0000256" key="7">
    <source>
        <dbReference type="ARBA" id="ARBA00022989"/>
    </source>
</evidence>
<dbReference type="Gene3D" id="2.60.40.1400">
    <property type="entry name" value="G protein-activated inward rectifier potassium channel 1"/>
    <property type="match status" value="1"/>
</dbReference>
<evidence type="ECO:0000256" key="3">
    <source>
        <dbReference type="ARBA" id="ARBA00022538"/>
    </source>
</evidence>
<feature type="transmembrane region" description="Helical" evidence="14">
    <location>
        <begin position="93"/>
        <end position="116"/>
    </location>
</feature>
<keyword evidence="2 12" id="KW-0813">Transport</keyword>
<dbReference type="GO" id="GO:0005886">
    <property type="term" value="C:plasma membrane"/>
    <property type="evidence" value="ECO:0007669"/>
    <property type="project" value="TreeGrafter"/>
</dbReference>
<keyword evidence="9 14" id="KW-0472">Membrane</keyword>
<keyword evidence="5 12" id="KW-0851">Voltage-gated channel</keyword>
<evidence type="ECO:0000256" key="11">
    <source>
        <dbReference type="ARBA" id="ARBA00034430"/>
    </source>
</evidence>
<dbReference type="GO" id="GO:0034765">
    <property type="term" value="P:regulation of monoatomic ion transmembrane transport"/>
    <property type="evidence" value="ECO:0007669"/>
    <property type="project" value="TreeGrafter"/>
</dbReference>
<evidence type="ECO:0000256" key="12">
    <source>
        <dbReference type="RuleBase" id="RU003822"/>
    </source>
</evidence>
<dbReference type="InterPro" id="IPR013518">
    <property type="entry name" value="K_chnl_inward-rec_Kir_cyto"/>
</dbReference>
<evidence type="ECO:0000313" key="17">
    <source>
        <dbReference type="EMBL" id="KAK1786206.1"/>
    </source>
</evidence>
<evidence type="ECO:0000256" key="6">
    <source>
        <dbReference type="ARBA" id="ARBA00022958"/>
    </source>
</evidence>
<reference evidence="17" key="1">
    <citation type="submission" date="2023-03" db="EMBL/GenBank/DDBJ databases">
        <title>Electrophorus voltai genome.</title>
        <authorList>
            <person name="Bian C."/>
        </authorList>
    </citation>
    <scope>NUCLEOTIDE SEQUENCE</scope>
    <source>
        <strain evidence="17">CB-2022</strain>
        <tissue evidence="17">Muscle</tissue>
    </source>
</reference>
<comment type="subcellular location">
    <subcellularLocation>
        <location evidence="1 12">Membrane</location>
        <topology evidence="1 12">Multi-pass membrane protein</topology>
    </subcellularLocation>
</comment>
<evidence type="ECO:0000256" key="8">
    <source>
        <dbReference type="ARBA" id="ARBA00023065"/>
    </source>
</evidence>
<feature type="transmembrane region" description="Helical" evidence="14">
    <location>
        <begin position="172"/>
        <end position="194"/>
    </location>
</feature>
<dbReference type="EMBL" id="JAROKS010000025">
    <property type="protein sequence ID" value="KAK1786206.1"/>
    <property type="molecule type" value="Genomic_DNA"/>
</dbReference>
<accession>A0AAD8YUK1</accession>
<keyword evidence="10 12" id="KW-0407">Ion channel</keyword>
<name>A0AAD8YUK1_9TELE</name>
<organism evidence="17 18">
    <name type="scientific">Electrophorus voltai</name>
    <dbReference type="NCBI Taxonomy" id="2609070"/>
    <lineage>
        <taxon>Eukaryota</taxon>
        <taxon>Metazoa</taxon>
        <taxon>Chordata</taxon>
        <taxon>Craniata</taxon>
        <taxon>Vertebrata</taxon>
        <taxon>Euteleostomi</taxon>
        <taxon>Actinopterygii</taxon>
        <taxon>Neopterygii</taxon>
        <taxon>Teleostei</taxon>
        <taxon>Ostariophysi</taxon>
        <taxon>Gymnotiformes</taxon>
        <taxon>Gymnotoidei</taxon>
        <taxon>Gymnotidae</taxon>
        <taxon>Electrophorus</taxon>
    </lineage>
</organism>
<dbReference type="InterPro" id="IPR040445">
    <property type="entry name" value="Kir_TM"/>
</dbReference>
<protein>
    <recommendedName>
        <fullName evidence="19">Potassium inwardly rectifying channel subfamily J member 13</fullName>
    </recommendedName>
</protein>
<feature type="region of interest" description="Disordered" evidence="13">
    <location>
        <begin position="26"/>
        <end position="51"/>
    </location>
</feature>
<sequence length="391" mass="43065">MADEWFKPPPSPTSLSPASSIVMATTAASSSGSSSDRKSATSPLMAKPHAHQQRLVSKDGRSLVRGPVYHGRATWLGALRDVWGTWLSLRWRWMVLGFCGSFLLHWLLFAVLWYLLAHANGDLTVDHDNPPPGHTLCVKYVTGFTAAFSFALETQLTIGYGTMYPNADCPTAIALLALQMLLGLMLEAFITGAFMAKFSRPHKRCSGILFSPQAVVCEVEGQCCLMFRVCNLLSRPLVDVYVSAVLYEEREDHTLHQTALEFTLDGLGSRPCPLFLSPLTFLHPLTPGSPLSCVLPPVGQSQFELVVFLSASQEGTGSAYHKRTSYLPDEIQYGRCFSKAMVLHGKAQNNLDTMCYFDTHLCPLMVPNTHTNSRDKECVVQVNGEGNDKTE</sequence>
<evidence type="ECO:0000259" key="15">
    <source>
        <dbReference type="Pfam" id="PF01007"/>
    </source>
</evidence>
<evidence type="ECO:0000256" key="9">
    <source>
        <dbReference type="ARBA" id="ARBA00023136"/>
    </source>
</evidence>
<gene>
    <name evidence="17" type="ORF">P4O66_017928</name>
</gene>
<evidence type="ECO:0000256" key="4">
    <source>
        <dbReference type="ARBA" id="ARBA00022692"/>
    </source>
</evidence>
<dbReference type="AlphaFoldDB" id="A0AAD8YUK1"/>
<proteinExistence type="inferred from homology"/>
<keyword evidence="8 12" id="KW-0406">Ion transport</keyword>
<evidence type="ECO:0000259" key="16">
    <source>
        <dbReference type="Pfam" id="PF17655"/>
    </source>
</evidence>
<evidence type="ECO:0000256" key="1">
    <source>
        <dbReference type="ARBA" id="ARBA00004141"/>
    </source>
</evidence>
<comment type="caution">
    <text evidence="17">The sequence shown here is derived from an EMBL/GenBank/DDBJ whole genome shotgun (WGS) entry which is preliminary data.</text>
</comment>
<dbReference type="PANTHER" id="PTHR11767">
    <property type="entry name" value="INWARD RECTIFIER POTASSIUM CHANNEL"/>
    <property type="match status" value="1"/>
</dbReference>
<dbReference type="InterPro" id="IPR014756">
    <property type="entry name" value="Ig_E-set"/>
</dbReference>
<dbReference type="Gene3D" id="1.10.287.70">
    <property type="match status" value="1"/>
</dbReference>
<comment type="catalytic activity">
    <reaction evidence="11">
        <text>K(+)(in) = K(+)(out)</text>
        <dbReference type="Rhea" id="RHEA:29463"/>
        <dbReference type="ChEBI" id="CHEBI:29103"/>
    </reaction>
</comment>
<feature type="domain" description="Potassium channel inwardly rectifying transmembrane" evidence="15">
    <location>
        <begin position="57"/>
        <end position="201"/>
    </location>
</feature>
<evidence type="ECO:0000313" key="18">
    <source>
        <dbReference type="Proteomes" id="UP001239994"/>
    </source>
</evidence>
<dbReference type="Pfam" id="PF17655">
    <property type="entry name" value="IRK_C"/>
    <property type="match status" value="1"/>
</dbReference>